<reference evidence="1 2" key="1">
    <citation type="journal article" date="2020" name="Phytopathology">
        <title>Genome Sequence Resources of Colletotrichum truncatum, C. plurivorum, C. musicola, and C. sojae: Four Species Pathogenic to Soybean (Glycine max).</title>
        <authorList>
            <person name="Rogerio F."/>
            <person name="Boufleur T.R."/>
            <person name="Ciampi-Guillardi M."/>
            <person name="Sukno S.A."/>
            <person name="Thon M.R."/>
            <person name="Massola Junior N.S."/>
            <person name="Baroncelli R."/>
        </authorList>
    </citation>
    <scope>NUCLEOTIDE SEQUENCE [LARGE SCALE GENOMIC DNA]</scope>
    <source>
        <strain evidence="1 2">CMES1059</strain>
    </source>
</reference>
<dbReference type="Proteomes" id="UP000805649">
    <property type="component" value="Unassembled WGS sequence"/>
</dbReference>
<protein>
    <submittedName>
        <fullName evidence="1">Cytochrome P450</fullName>
    </submittedName>
</protein>
<gene>
    <name evidence="1" type="ORF">CTRU02_209551</name>
</gene>
<comment type="caution">
    <text evidence="1">The sequence shown here is derived from an EMBL/GenBank/DDBJ whole genome shotgun (WGS) entry which is preliminary data.</text>
</comment>
<proteinExistence type="predicted"/>
<accession>A0ACC3YSQ4</accession>
<organism evidence="1 2">
    <name type="scientific">Colletotrichum truncatum</name>
    <name type="common">Anthracnose fungus</name>
    <name type="synonym">Colletotrichum capsici</name>
    <dbReference type="NCBI Taxonomy" id="5467"/>
    <lineage>
        <taxon>Eukaryota</taxon>
        <taxon>Fungi</taxon>
        <taxon>Dikarya</taxon>
        <taxon>Ascomycota</taxon>
        <taxon>Pezizomycotina</taxon>
        <taxon>Sordariomycetes</taxon>
        <taxon>Hypocreomycetidae</taxon>
        <taxon>Glomerellales</taxon>
        <taxon>Glomerellaceae</taxon>
        <taxon>Colletotrichum</taxon>
        <taxon>Colletotrichum truncatum species complex</taxon>
    </lineage>
</organism>
<keyword evidence="2" id="KW-1185">Reference proteome</keyword>
<name>A0ACC3YSQ4_COLTU</name>
<dbReference type="EMBL" id="VUJX02000006">
    <property type="protein sequence ID" value="KAL0934960.1"/>
    <property type="molecule type" value="Genomic_DNA"/>
</dbReference>
<sequence>MSQLFFAQGLVSTHLYNIILISTVFCITYKIVATIHSVYFGPLSKFPGPKLRAFSNIFEIHSLITGNDNIDRPALHKKYGPVVRVGPKLLSFAGGDGVWKDIHGFNATKEGGIVKEPLFYSKIFGFTDVSNLITAREHANHARQRKVLARSFSNTALMEQQPIFSRWAEKFKIKLADAASVVDQIDIVKYYNCTTFDIMGDLTFNEDLNMLEEGECSPWVESIFGSVKAATFLLGVKTHSRAARWIADTFLKYNPAVQKKQLENWKYCSERVDRRLQRTPKHPDLWSRILEKRDDSESLTMEEQYANAFLFMTAGTETIASALSATTFYLLRNPEYLEKLTKEIRSTFSTSGNMSLEALASLKYLQAVIQEGLRLHPPLPIALPRTIPKGGAQICGEWIPEGTIVGVHYLSIHTQEQYFKKPLEFHPQRWLRDPEFENDCLDMAKPFLMGPMNCIGKDLAMHEIRLLLSTVLLNFDIKLSDESADWKDMKVFTLWQKRPLLCKLTRVASE</sequence>
<evidence type="ECO:0000313" key="2">
    <source>
        <dbReference type="Proteomes" id="UP000805649"/>
    </source>
</evidence>
<evidence type="ECO:0000313" key="1">
    <source>
        <dbReference type="EMBL" id="KAL0934960.1"/>
    </source>
</evidence>